<evidence type="ECO:0000313" key="1">
    <source>
        <dbReference type="EMBL" id="DAG02755.1"/>
    </source>
</evidence>
<protein>
    <submittedName>
        <fullName evidence="1">Retinoblastoma-associated protein-like protein</fullName>
    </submittedName>
</protein>
<organism evidence="1">
    <name type="scientific">Siphoviridae sp. ctiuu37</name>
    <dbReference type="NCBI Taxonomy" id="2825628"/>
    <lineage>
        <taxon>Viruses</taxon>
        <taxon>Duplodnaviria</taxon>
        <taxon>Heunggongvirae</taxon>
        <taxon>Uroviricota</taxon>
        <taxon>Caudoviricetes</taxon>
    </lineage>
</organism>
<dbReference type="EMBL" id="BK016214">
    <property type="protein sequence ID" value="DAG02755.1"/>
    <property type="molecule type" value="Genomic_DNA"/>
</dbReference>
<accession>A0A8S5V7Z6</accession>
<name>A0A8S5V7Z6_9CAUD</name>
<sequence length="112" mass="12856">MKDYIVDLTDGTRLPVNVNFGTLYYLQKMPKFYKLAKKKQEKLTDPEKMDLAAASVYAILRSNGKTVTFDEALQLVPMDDEQIRVLLEGFSARCDEYAKKKRARQQMAKGLT</sequence>
<reference evidence="1" key="1">
    <citation type="journal article" date="2021" name="Proc. Natl. Acad. Sci. U.S.A.">
        <title>A Catalog of Tens of Thousands of Viruses from Human Metagenomes Reveals Hidden Associations with Chronic Diseases.</title>
        <authorList>
            <person name="Tisza M.J."/>
            <person name="Buck C.B."/>
        </authorList>
    </citation>
    <scope>NUCLEOTIDE SEQUENCE</scope>
    <source>
        <strain evidence="1">Ctiuu37</strain>
    </source>
</reference>
<proteinExistence type="predicted"/>